<evidence type="ECO:0000313" key="3">
    <source>
        <dbReference type="EMBL" id="KAB1224241.1"/>
    </source>
</evidence>
<name>A0A6A1WG95_9ROSI</name>
<gene>
    <name evidence="3" type="ORF">CJ030_MR2G005726</name>
</gene>
<comment type="caution">
    <text evidence="3">The sequence shown here is derived from an EMBL/GenBank/DDBJ whole genome shotgun (WGS) entry which is preliminary data.</text>
</comment>
<protein>
    <submittedName>
        <fullName evidence="3">Uncharacterized protein</fullName>
    </submittedName>
</protein>
<evidence type="ECO:0000256" key="1">
    <source>
        <dbReference type="SAM" id="MobiDB-lite"/>
    </source>
</evidence>
<sequence length="180" mass="20781">MGGGRNLGLAHLRWESMNFLQFLVLFNFSICLLLVFFFLLLENVGCIFAQMVRCQALITNINNLFITAYGPRHEDEDLLCLGVRQRPNQKWKAKKKKTKKNPNQQSYVIILTETGSPIVESRCAESLDIDANAEVEENVEEVKVDVTEKHHSPLEEKLREEEEEENEMAIQKKDENETPE</sequence>
<keyword evidence="2" id="KW-1133">Transmembrane helix</keyword>
<feature type="compositionally biased region" description="Basic and acidic residues" evidence="1">
    <location>
        <begin position="140"/>
        <end position="160"/>
    </location>
</feature>
<accession>A0A6A1WG95</accession>
<dbReference type="Proteomes" id="UP000516437">
    <property type="component" value="Chromosome 2"/>
</dbReference>
<keyword evidence="2" id="KW-0472">Membrane</keyword>
<dbReference type="EMBL" id="RXIC02000020">
    <property type="protein sequence ID" value="KAB1224241.1"/>
    <property type="molecule type" value="Genomic_DNA"/>
</dbReference>
<proteinExistence type="predicted"/>
<reference evidence="3 4" key="1">
    <citation type="journal article" date="2019" name="Plant Biotechnol. J.">
        <title>The red bayberry genome and genetic basis of sex determination.</title>
        <authorList>
            <person name="Jia H.M."/>
            <person name="Jia H.J."/>
            <person name="Cai Q.L."/>
            <person name="Wang Y."/>
            <person name="Zhao H.B."/>
            <person name="Yang W.F."/>
            <person name="Wang G.Y."/>
            <person name="Li Y.H."/>
            <person name="Zhan D.L."/>
            <person name="Shen Y.T."/>
            <person name="Niu Q.F."/>
            <person name="Chang L."/>
            <person name="Qiu J."/>
            <person name="Zhao L."/>
            <person name="Xie H.B."/>
            <person name="Fu W.Y."/>
            <person name="Jin J."/>
            <person name="Li X.W."/>
            <person name="Jiao Y."/>
            <person name="Zhou C.C."/>
            <person name="Tu T."/>
            <person name="Chai C.Y."/>
            <person name="Gao J.L."/>
            <person name="Fan L.J."/>
            <person name="van de Weg E."/>
            <person name="Wang J.Y."/>
            <person name="Gao Z.S."/>
        </authorList>
    </citation>
    <scope>NUCLEOTIDE SEQUENCE [LARGE SCALE GENOMIC DNA]</scope>
    <source>
        <tissue evidence="3">Leaves</tissue>
    </source>
</reference>
<feature type="transmembrane region" description="Helical" evidence="2">
    <location>
        <begin position="20"/>
        <end position="41"/>
    </location>
</feature>
<evidence type="ECO:0000313" key="4">
    <source>
        <dbReference type="Proteomes" id="UP000516437"/>
    </source>
</evidence>
<keyword evidence="4" id="KW-1185">Reference proteome</keyword>
<dbReference type="AlphaFoldDB" id="A0A6A1WG95"/>
<organism evidence="3 4">
    <name type="scientific">Morella rubra</name>
    <name type="common">Chinese bayberry</name>
    <dbReference type="NCBI Taxonomy" id="262757"/>
    <lineage>
        <taxon>Eukaryota</taxon>
        <taxon>Viridiplantae</taxon>
        <taxon>Streptophyta</taxon>
        <taxon>Embryophyta</taxon>
        <taxon>Tracheophyta</taxon>
        <taxon>Spermatophyta</taxon>
        <taxon>Magnoliopsida</taxon>
        <taxon>eudicotyledons</taxon>
        <taxon>Gunneridae</taxon>
        <taxon>Pentapetalae</taxon>
        <taxon>rosids</taxon>
        <taxon>fabids</taxon>
        <taxon>Fagales</taxon>
        <taxon>Myricaceae</taxon>
        <taxon>Morella</taxon>
    </lineage>
</organism>
<keyword evidence="2" id="KW-0812">Transmembrane</keyword>
<feature type="region of interest" description="Disordered" evidence="1">
    <location>
        <begin position="140"/>
        <end position="180"/>
    </location>
</feature>
<evidence type="ECO:0000256" key="2">
    <source>
        <dbReference type="SAM" id="Phobius"/>
    </source>
</evidence>
<feature type="compositionally biased region" description="Basic and acidic residues" evidence="1">
    <location>
        <begin position="170"/>
        <end position="180"/>
    </location>
</feature>